<reference evidence="1" key="1">
    <citation type="journal article" date="2020" name="Stud. Mycol.">
        <title>101 Dothideomycetes genomes: a test case for predicting lifestyles and emergence of pathogens.</title>
        <authorList>
            <person name="Haridas S."/>
            <person name="Albert R."/>
            <person name="Binder M."/>
            <person name="Bloem J."/>
            <person name="Labutti K."/>
            <person name="Salamov A."/>
            <person name="Andreopoulos B."/>
            <person name="Baker S."/>
            <person name="Barry K."/>
            <person name="Bills G."/>
            <person name="Bluhm B."/>
            <person name="Cannon C."/>
            <person name="Castanera R."/>
            <person name="Culley D."/>
            <person name="Daum C."/>
            <person name="Ezra D."/>
            <person name="Gonzalez J."/>
            <person name="Henrissat B."/>
            <person name="Kuo A."/>
            <person name="Liang C."/>
            <person name="Lipzen A."/>
            <person name="Lutzoni F."/>
            <person name="Magnuson J."/>
            <person name="Mondo S."/>
            <person name="Nolan M."/>
            <person name="Ohm R."/>
            <person name="Pangilinan J."/>
            <person name="Park H.-J."/>
            <person name="Ramirez L."/>
            <person name="Alfaro M."/>
            <person name="Sun H."/>
            <person name="Tritt A."/>
            <person name="Yoshinaga Y."/>
            <person name="Zwiers L.-H."/>
            <person name="Turgeon B."/>
            <person name="Goodwin S."/>
            <person name="Spatafora J."/>
            <person name="Crous P."/>
            <person name="Grigoriev I."/>
        </authorList>
    </citation>
    <scope>NUCLEOTIDE SEQUENCE</scope>
    <source>
        <strain evidence="1">CBS 121410</strain>
    </source>
</reference>
<dbReference type="GO" id="GO:0043248">
    <property type="term" value="P:proteasome assembly"/>
    <property type="evidence" value="ECO:0007669"/>
    <property type="project" value="InterPro"/>
</dbReference>
<sequence>PIQLSFPLPRASQTRIQIHLTLHAKAIVLFLTTTSPDFDAGAAPMGSFVYAMPNLTNPTTTPLSTPLYTQTPTLDVATRLSKILARRTGKPCYVGNSISFGSAGGGGNVEEEMEGVGRVVEVVMGEVGK</sequence>
<dbReference type="InterPro" id="IPR032157">
    <property type="entry name" value="PAC4"/>
</dbReference>
<organism evidence="1 2">
    <name type="scientific">Saccharata proteae CBS 121410</name>
    <dbReference type="NCBI Taxonomy" id="1314787"/>
    <lineage>
        <taxon>Eukaryota</taxon>
        <taxon>Fungi</taxon>
        <taxon>Dikarya</taxon>
        <taxon>Ascomycota</taxon>
        <taxon>Pezizomycotina</taxon>
        <taxon>Dothideomycetes</taxon>
        <taxon>Dothideomycetes incertae sedis</taxon>
        <taxon>Botryosphaeriales</taxon>
        <taxon>Saccharataceae</taxon>
        <taxon>Saccharata</taxon>
    </lineage>
</organism>
<dbReference type="Pfam" id="PF16093">
    <property type="entry name" value="PAC4"/>
    <property type="match status" value="1"/>
</dbReference>
<evidence type="ECO:0000313" key="2">
    <source>
        <dbReference type="Proteomes" id="UP000799776"/>
    </source>
</evidence>
<keyword evidence="2" id="KW-1185">Reference proteome</keyword>
<comment type="caution">
    <text evidence="1">The sequence shown here is derived from an EMBL/GenBank/DDBJ whole genome shotgun (WGS) entry which is preliminary data.</text>
</comment>
<dbReference type="OrthoDB" id="5407417at2759"/>
<dbReference type="AlphaFoldDB" id="A0A9P4HUS0"/>
<dbReference type="Gene3D" id="3.30.230.100">
    <property type="match status" value="1"/>
</dbReference>
<gene>
    <name evidence="1" type="ORF">K490DRAFT_7522</name>
</gene>
<name>A0A9P4HUS0_9PEZI</name>
<protein>
    <submittedName>
        <fullName evidence="1">Uncharacterized protein</fullName>
    </submittedName>
</protein>
<evidence type="ECO:0000313" key="1">
    <source>
        <dbReference type="EMBL" id="KAF2087123.1"/>
    </source>
</evidence>
<feature type="non-terminal residue" evidence="1">
    <location>
        <position position="1"/>
    </location>
</feature>
<proteinExistence type="predicted"/>
<accession>A0A9P4HUS0</accession>
<dbReference type="Proteomes" id="UP000799776">
    <property type="component" value="Unassembled WGS sequence"/>
</dbReference>
<feature type="non-terminal residue" evidence="1">
    <location>
        <position position="129"/>
    </location>
</feature>
<dbReference type="EMBL" id="ML978721">
    <property type="protein sequence ID" value="KAF2087123.1"/>
    <property type="molecule type" value="Genomic_DNA"/>
</dbReference>